<dbReference type="Proteomes" id="UP001164539">
    <property type="component" value="Chromosome 12"/>
</dbReference>
<organism evidence="1 2">
    <name type="scientific">Melia azedarach</name>
    <name type="common">Chinaberry tree</name>
    <dbReference type="NCBI Taxonomy" id="155640"/>
    <lineage>
        <taxon>Eukaryota</taxon>
        <taxon>Viridiplantae</taxon>
        <taxon>Streptophyta</taxon>
        <taxon>Embryophyta</taxon>
        <taxon>Tracheophyta</taxon>
        <taxon>Spermatophyta</taxon>
        <taxon>Magnoliopsida</taxon>
        <taxon>eudicotyledons</taxon>
        <taxon>Gunneridae</taxon>
        <taxon>Pentapetalae</taxon>
        <taxon>rosids</taxon>
        <taxon>malvids</taxon>
        <taxon>Sapindales</taxon>
        <taxon>Meliaceae</taxon>
        <taxon>Melia</taxon>
    </lineage>
</organism>
<gene>
    <name evidence="1" type="ORF">OWV82_021951</name>
</gene>
<accession>A0ACC1X1J1</accession>
<evidence type="ECO:0000313" key="1">
    <source>
        <dbReference type="EMBL" id="KAJ4705129.1"/>
    </source>
</evidence>
<sequence length="1988" mass="222584">MDTATPGRKECESQGSWTPATPFQPILPKPLPIYVNGEANGPHQVSWQGSHCFSSVCSPFSQPNSTFICFNSANCSGMNRNVTNGEVSSSGQRRITCDNAEVHRELAMDPLAEWKNVPFGSLLALANAASPKNNCAPTGGVSVSHQHFYDLNFHNGTMQNGACNMTTPEFAPITPDKAMRVKTKGFSELGNSCTDDRINPERDGKNNEITREMVDSSGIQHNKQLLEPVTDAAVSAASTQTIENHNPQKEGCHVVDLNRTPQQKPRRKKHRPKVVKESNAGTSKTAVSKENPSSKRRYVRKKGLNKDLTPLPTEAAGESLDLKTPEPTMESCRKTLNFDMGLTGDENSNMKICQGTEVMTPKASDSTPNPKGKRRYVRKKGIDKEKSPPREAAQAPIDMKTLEPTKELYMTLNTDINFVPESQANDFCPSKLTVQLGRVELTTPKSVTPQLPKEHRTGKRKYVRKQGLNKETTSTPVDAAGEPNDLKTLEPVRKSCRRTLNFDIEGQPRDENSTSKSGVDLDSEPQRNDMHRTGTQSKSIVQLGEGIEVIVENTQAGIAYDLTRSVNQLIKDYISSPEGQAPQTPLPIKTNSQRENQNANSGKENKAGQHQGQDAVDNEQRHTNEILLQIDSQSSPRNDSKCSTFSISIEQGQAWGLKRNHFDATKQAENGRSNLIGIHYHTLQACQMPGPHFPNIYKKKRTEKGQHSCSSSTSSSGTAAKSITLEPACFQVENRADSTASGIQEKQKSLESILALSPIERLTKKRSRGLTRGRGLASLTRITECTVQQTYPRSQGPLDGDKHQVENLQRPQTCIEALVAEMHETMTRKKRTKKRNTLLSSTSSNTKGAQKQQKVILNNHHQFSSNSPGILSDLAWKEMFTIDTIIEGLKNLDINRESSCIKYQENNALVPYYVVNQEHNALVLYSTDGRLVPFQGSLDLVKKRRPRPKVELDEETNRVWKLLMQDINSEGIDGTDEENTKWWEEERRVFHGRVNSFIARMHLVQGDRRFSQWKGSVVDSVVGVFLTQNVSDHLSSSAFMSLAANFPLKTKNQKPNVVEETSSVIEVPVMYILDPEDAIEWKKTSHEPVCDQSSMTLHGADHNEEKEVVSSNDSLEHSLDDVSSTKESKSKLMNFYGSHTEAYHDVLSSQNSIDSSVSQHADRTRSSSNSSNTEAGNMIKLSSFNSSSSFVELLQMVGSTMLHEVYIHRNVNLPSDGNSKDERNQFHTMQHNNQSEKVEVINGSKDFLQVSGIPPSSFHPCLTKDLAVEVECYEMFGEETRSSGISENNEKTTTTDQISLTPEFASQTTDATKLTGLGLEAPRSENKQSSNMMLEDKNITAEHQSELFGDTRLGTGSSAHSQKSEMQQHLCSPKHSRKTADAIESRNAFDNQENTPQKISISEWNKHDNSFSKELNEINDATSKPKGRRVGKEKQNDFDWDSLRRQVEANGRKNERPENHLDSLDWEAVRSADVNKIANTIKERGMNNMLAERIKDFLNRLVRDHGSIDLEWLREVPPDKAKEYLLSIRGLGLKSVECVRLLTLHHLAFPVDTNVGRIAVRLGWVPLQPLPESLQLHLLELYPVLESIQKYLWPRLCKLDQRTLYELHYQMITFGKVFCTKSKPNCNACPMRGECRHFASAFASSRLALPGPEEKAIVQAKENRTTDQNPAMMINQLPLPLPQATELSVGHQQAEAETAVNNCQPIIEEPATPEPECIQVSEIDIEDAFCEDPDEIPTIKLNMKEFTQTLQNYMQDNLELQENDMSKALVALTAEAASIPTPKLKNVSRLRTEHQVYELPDSHPLLEGMDKREPDDPGRYLLAIWTPGETANSIQPPDRWCISQEQGKLCDEKTCFSCNSVRESESQIVRGTLLIPCRTAMRGSFPLNGTYFQVNEVFADHDSSLKPINVPREWIWNLPRRTVYFGTSIPSIFKGLTTEGIQHCFWRGYVCVRGFDHKTRAPRPLIARLHFPASRLSKAPGKTDADDR</sequence>
<keyword evidence="2" id="KW-1185">Reference proteome</keyword>
<dbReference type="EMBL" id="CM051405">
    <property type="protein sequence ID" value="KAJ4705129.1"/>
    <property type="molecule type" value="Genomic_DNA"/>
</dbReference>
<protein>
    <submittedName>
        <fullName evidence="1">Transcriptional activator demeter</fullName>
    </submittedName>
</protein>
<proteinExistence type="predicted"/>
<name>A0ACC1X1J1_MELAZ</name>
<comment type="caution">
    <text evidence="1">The sequence shown here is derived from an EMBL/GenBank/DDBJ whole genome shotgun (WGS) entry which is preliminary data.</text>
</comment>
<reference evidence="1 2" key="1">
    <citation type="journal article" date="2023" name="Science">
        <title>Complex scaffold remodeling in plant triterpene biosynthesis.</title>
        <authorList>
            <person name="De La Pena R."/>
            <person name="Hodgson H."/>
            <person name="Liu J.C."/>
            <person name="Stephenson M.J."/>
            <person name="Martin A.C."/>
            <person name="Owen C."/>
            <person name="Harkess A."/>
            <person name="Leebens-Mack J."/>
            <person name="Jimenez L.E."/>
            <person name="Osbourn A."/>
            <person name="Sattely E.S."/>
        </authorList>
    </citation>
    <scope>NUCLEOTIDE SEQUENCE [LARGE SCALE GENOMIC DNA]</scope>
    <source>
        <strain evidence="2">cv. JPN11</strain>
        <tissue evidence="1">Leaf</tissue>
    </source>
</reference>
<evidence type="ECO:0000313" key="2">
    <source>
        <dbReference type="Proteomes" id="UP001164539"/>
    </source>
</evidence>